<gene>
    <name evidence="4" type="ORF">LZZ85_10155</name>
</gene>
<reference evidence="4" key="1">
    <citation type="submission" date="2022-01" db="EMBL/GenBank/DDBJ databases">
        <authorList>
            <person name="Jo J.-H."/>
            <person name="Im W.-T."/>
        </authorList>
    </citation>
    <scope>NUCLEOTIDE SEQUENCE</scope>
    <source>
        <strain evidence="4">NA20</strain>
    </source>
</reference>
<dbReference type="Proteomes" id="UP001165367">
    <property type="component" value="Unassembled WGS sequence"/>
</dbReference>
<dbReference type="RefSeq" id="WP_237871263.1">
    <property type="nucleotide sequence ID" value="NZ_JAKLTR010000005.1"/>
</dbReference>
<sequence>MGLIDTHAHLYSKQFNNDRPEILDRARKAGLDKILLPAIDSSTHEAMLELEEQNPDFCLSMMGLHPCSVNADFEKELKIIEDHFASRTFIAVGEIGLDFYWDLTFKEQQFNAFHRQIELALQYRVPIAIHSRNANDESIQVVREHQKGDLKGVFHCFSGTVEQAQQMIDLGFYLGIGGVLTFKNGGLDKVIEQIDLDHLVLETDAPYLAPIPFRGKRNESSYLTHVAQKLADLKQTSVQKIIEQTSLNAQNLFGL</sequence>
<keyword evidence="2" id="KW-0479">Metal-binding</keyword>
<dbReference type="PIRSF" id="PIRSF005902">
    <property type="entry name" value="DNase_TatD"/>
    <property type="match status" value="1"/>
</dbReference>
<dbReference type="GO" id="GO:0016787">
    <property type="term" value="F:hydrolase activity"/>
    <property type="evidence" value="ECO:0007669"/>
    <property type="project" value="UniProtKB-KW"/>
</dbReference>
<dbReference type="CDD" id="cd01310">
    <property type="entry name" value="TatD_DNAse"/>
    <property type="match status" value="1"/>
</dbReference>
<evidence type="ECO:0000256" key="2">
    <source>
        <dbReference type="ARBA" id="ARBA00022723"/>
    </source>
</evidence>
<dbReference type="Pfam" id="PF01026">
    <property type="entry name" value="TatD_DNase"/>
    <property type="match status" value="1"/>
</dbReference>
<keyword evidence="5" id="KW-1185">Reference proteome</keyword>
<dbReference type="PANTHER" id="PTHR46124:SF4">
    <property type="entry name" value="HYDROLASE TATD"/>
    <property type="match status" value="1"/>
</dbReference>
<name>A0ABS9KQN3_9BACT</name>
<evidence type="ECO:0000256" key="3">
    <source>
        <dbReference type="ARBA" id="ARBA00022801"/>
    </source>
</evidence>
<dbReference type="NCBIfam" id="TIGR00010">
    <property type="entry name" value="YchF/TatD family DNA exonuclease"/>
    <property type="match status" value="1"/>
</dbReference>
<evidence type="ECO:0000313" key="5">
    <source>
        <dbReference type="Proteomes" id="UP001165367"/>
    </source>
</evidence>
<dbReference type="SUPFAM" id="SSF51556">
    <property type="entry name" value="Metallo-dependent hydrolases"/>
    <property type="match status" value="1"/>
</dbReference>
<comment type="similarity">
    <text evidence="1">Belongs to the metallo-dependent hydrolases superfamily. TatD-type hydrolase family.</text>
</comment>
<dbReference type="InterPro" id="IPR015991">
    <property type="entry name" value="TatD/YcfH-like"/>
</dbReference>
<evidence type="ECO:0000256" key="1">
    <source>
        <dbReference type="ARBA" id="ARBA00009275"/>
    </source>
</evidence>
<dbReference type="PANTHER" id="PTHR46124">
    <property type="entry name" value="D-AMINOACYL-TRNA DEACYLASE"/>
    <property type="match status" value="1"/>
</dbReference>
<dbReference type="PROSITE" id="PS01090">
    <property type="entry name" value="TATD_2"/>
    <property type="match status" value="1"/>
</dbReference>
<dbReference type="EMBL" id="JAKLTR010000005">
    <property type="protein sequence ID" value="MCG2614647.1"/>
    <property type="molecule type" value="Genomic_DNA"/>
</dbReference>
<dbReference type="InterPro" id="IPR018228">
    <property type="entry name" value="DNase_TatD-rel_CS"/>
</dbReference>
<organism evidence="4 5">
    <name type="scientific">Terrimonas ginsenosidimutans</name>
    <dbReference type="NCBI Taxonomy" id="2908004"/>
    <lineage>
        <taxon>Bacteria</taxon>
        <taxon>Pseudomonadati</taxon>
        <taxon>Bacteroidota</taxon>
        <taxon>Chitinophagia</taxon>
        <taxon>Chitinophagales</taxon>
        <taxon>Chitinophagaceae</taxon>
        <taxon>Terrimonas</taxon>
    </lineage>
</organism>
<proteinExistence type="inferred from homology"/>
<dbReference type="Gene3D" id="3.20.20.140">
    <property type="entry name" value="Metal-dependent hydrolases"/>
    <property type="match status" value="1"/>
</dbReference>
<dbReference type="PROSITE" id="PS01091">
    <property type="entry name" value="TATD_3"/>
    <property type="match status" value="1"/>
</dbReference>
<comment type="caution">
    <text evidence="4">The sequence shown here is derived from an EMBL/GenBank/DDBJ whole genome shotgun (WGS) entry which is preliminary data.</text>
</comment>
<dbReference type="InterPro" id="IPR032466">
    <property type="entry name" value="Metal_Hydrolase"/>
</dbReference>
<keyword evidence="3 4" id="KW-0378">Hydrolase</keyword>
<dbReference type="InterPro" id="IPR001130">
    <property type="entry name" value="TatD-like"/>
</dbReference>
<accession>A0ABS9KQN3</accession>
<protein>
    <submittedName>
        <fullName evidence="4">TatD family hydrolase</fullName>
    </submittedName>
</protein>
<evidence type="ECO:0000313" key="4">
    <source>
        <dbReference type="EMBL" id="MCG2614647.1"/>
    </source>
</evidence>